<feature type="transmembrane region" description="Helical" evidence="1">
    <location>
        <begin position="111"/>
        <end position="128"/>
    </location>
</feature>
<proteinExistence type="predicted"/>
<dbReference type="InterPro" id="IPR003675">
    <property type="entry name" value="Rce1/LyrA-like_dom"/>
</dbReference>
<dbReference type="AlphaFoldDB" id="A0A328PUU6"/>
<sequence length="212" mass="24638">MRICSSSLKKEYEDFSQLIGLASQIVFFGSIYLYIKKSLSTLGAHFRLIFWNESNEFSWERFKFYGKKVGFVFLAEMLATIALSQIIKLIIPKDGPQQSENEKQIQESLRGATAFLTIISVLIFAPVFEELIYRRSMLKITNFHTSVLFSSALIFGMAHLEVTKETIFHIIPYFMGGLVFGWSYKKFRNIWISIFAHFLHNFTVLFIVLVRI</sequence>
<keyword evidence="1" id="KW-1133">Transmembrane helix</keyword>
<evidence type="ECO:0000256" key="1">
    <source>
        <dbReference type="SAM" id="Phobius"/>
    </source>
</evidence>
<dbReference type="InterPro" id="IPR052710">
    <property type="entry name" value="CAAX_protease"/>
</dbReference>
<name>A0A328PUU6_9MOLU</name>
<evidence type="ECO:0000313" key="3">
    <source>
        <dbReference type="EMBL" id="RAO95191.1"/>
    </source>
</evidence>
<organism evidence="3 4">
    <name type="scientific">Mycoplasma wenyonii</name>
    <dbReference type="NCBI Taxonomy" id="65123"/>
    <lineage>
        <taxon>Bacteria</taxon>
        <taxon>Bacillati</taxon>
        <taxon>Mycoplasmatota</taxon>
        <taxon>Mollicutes</taxon>
        <taxon>Mycoplasmataceae</taxon>
        <taxon>Mycoplasma</taxon>
    </lineage>
</organism>
<dbReference type="PANTHER" id="PTHR36435">
    <property type="entry name" value="SLR1288 PROTEIN"/>
    <property type="match status" value="1"/>
</dbReference>
<keyword evidence="4" id="KW-1185">Reference proteome</keyword>
<reference evidence="4" key="1">
    <citation type="submission" date="2018-06" db="EMBL/GenBank/DDBJ databases">
        <authorList>
            <person name="Martinez Ocampo F."/>
            <person name="Quiroz Castaneda R.E."/>
            <person name="Rojas Lopez X."/>
        </authorList>
    </citation>
    <scope>NUCLEOTIDE SEQUENCE [LARGE SCALE GENOMIC DNA]</scope>
    <source>
        <strain evidence="4">INIFAP02</strain>
    </source>
</reference>
<dbReference type="GO" id="GO:0080120">
    <property type="term" value="P:CAAX-box protein maturation"/>
    <property type="evidence" value="ECO:0007669"/>
    <property type="project" value="UniProtKB-ARBA"/>
</dbReference>
<dbReference type="EMBL" id="QKVO01000002">
    <property type="protein sequence ID" value="RAO95191.1"/>
    <property type="molecule type" value="Genomic_DNA"/>
</dbReference>
<comment type="caution">
    <text evidence="3">The sequence shown here is derived from an EMBL/GenBank/DDBJ whole genome shotgun (WGS) entry which is preliminary data.</text>
</comment>
<protein>
    <recommendedName>
        <fullName evidence="2">CAAX prenyl protease 2/Lysostaphin resistance protein A-like domain-containing protein</fullName>
    </recommendedName>
</protein>
<evidence type="ECO:0000313" key="4">
    <source>
        <dbReference type="Proteomes" id="UP000249762"/>
    </source>
</evidence>
<gene>
    <name evidence="3" type="ORF">DNK47_01010</name>
</gene>
<dbReference type="Proteomes" id="UP000249762">
    <property type="component" value="Unassembled WGS sequence"/>
</dbReference>
<keyword evidence="1" id="KW-0472">Membrane</keyword>
<feature type="domain" description="CAAX prenyl protease 2/Lysostaphin resistance protein A-like" evidence="2">
    <location>
        <begin position="114"/>
        <end position="202"/>
    </location>
</feature>
<dbReference type="PANTHER" id="PTHR36435:SF1">
    <property type="entry name" value="CAAX AMINO TERMINAL PROTEASE FAMILY PROTEIN"/>
    <property type="match status" value="1"/>
</dbReference>
<feature type="transmembrane region" description="Helical" evidence="1">
    <location>
        <begin position="140"/>
        <end position="160"/>
    </location>
</feature>
<feature type="transmembrane region" description="Helical" evidence="1">
    <location>
        <begin position="69"/>
        <end position="91"/>
    </location>
</feature>
<keyword evidence="1" id="KW-0812">Transmembrane</keyword>
<accession>A0A328PUU6</accession>
<feature type="transmembrane region" description="Helical" evidence="1">
    <location>
        <begin position="191"/>
        <end position="210"/>
    </location>
</feature>
<feature type="transmembrane region" description="Helical" evidence="1">
    <location>
        <begin position="166"/>
        <end position="184"/>
    </location>
</feature>
<feature type="transmembrane region" description="Helical" evidence="1">
    <location>
        <begin position="15"/>
        <end position="35"/>
    </location>
</feature>
<dbReference type="GO" id="GO:0004175">
    <property type="term" value="F:endopeptidase activity"/>
    <property type="evidence" value="ECO:0007669"/>
    <property type="project" value="UniProtKB-ARBA"/>
</dbReference>
<dbReference type="Pfam" id="PF02517">
    <property type="entry name" value="Rce1-like"/>
    <property type="match status" value="1"/>
</dbReference>
<evidence type="ECO:0000259" key="2">
    <source>
        <dbReference type="Pfam" id="PF02517"/>
    </source>
</evidence>